<evidence type="ECO:0000256" key="14">
    <source>
        <dbReference type="SAM" id="MobiDB-lite"/>
    </source>
</evidence>
<comment type="catalytic activity">
    <reaction evidence="10">
        <text>L-seryl-[protein] + ATP = O-phospho-L-seryl-[protein] + ADP + H(+)</text>
        <dbReference type="Rhea" id="RHEA:17989"/>
        <dbReference type="Rhea" id="RHEA-COMP:9863"/>
        <dbReference type="Rhea" id="RHEA-COMP:11604"/>
        <dbReference type="ChEBI" id="CHEBI:15378"/>
        <dbReference type="ChEBI" id="CHEBI:29999"/>
        <dbReference type="ChEBI" id="CHEBI:30616"/>
        <dbReference type="ChEBI" id="CHEBI:83421"/>
        <dbReference type="ChEBI" id="CHEBI:456216"/>
        <dbReference type="EC" id="2.7.11.1"/>
    </reaction>
</comment>
<keyword evidence="4" id="KW-0808">Transferase</keyword>
<evidence type="ECO:0000256" key="8">
    <source>
        <dbReference type="ARBA" id="ARBA00022968"/>
    </source>
</evidence>
<dbReference type="SUPFAM" id="SSF56112">
    <property type="entry name" value="Protein kinase-like (PK-like)"/>
    <property type="match status" value="1"/>
</dbReference>
<feature type="compositionally biased region" description="Basic and acidic residues" evidence="14">
    <location>
        <begin position="315"/>
        <end position="325"/>
    </location>
</feature>
<dbReference type="InterPro" id="IPR005543">
    <property type="entry name" value="PASTA_dom"/>
</dbReference>
<accession>A0A150LCN4</accession>
<protein>
    <recommendedName>
        <fullName evidence="12">Serine/threonine-protein kinase PrkC</fullName>
        <ecNumber evidence="1">2.7.11.1</ecNumber>
    </recommendedName>
</protein>
<feature type="domain" description="Protein kinase" evidence="16">
    <location>
        <begin position="14"/>
        <end position="271"/>
    </location>
</feature>
<dbReference type="RefSeq" id="WP_082798605.1">
    <property type="nucleotide sequence ID" value="NZ_LQYT01000130.1"/>
</dbReference>
<dbReference type="Gene3D" id="1.10.510.10">
    <property type="entry name" value="Transferase(Phosphotransferase) domain 1"/>
    <property type="match status" value="1"/>
</dbReference>
<keyword evidence="3" id="KW-0309">Germination</keyword>
<feature type="domain" description="PASTA" evidence="17">
    <location>
        <begin position="437"/>
        <end position="504"/>
    </location>
</feature>
<dbReference type="SUPFAM" id="SSF54184">
    <property type="entry name" value="Penicillin-binding protein 2x (pbp-2x), c-terminal domain"/>
    <property type="match status" value="1"/>
</dbReference>
<dbReference type="SMART" id="SM00220">
    <property type="entry name" value="S_TKc"/>
    <property type="match status" value="1"/>
</dbReference>
<dbReference type="CDD" id="cd06577">
    <property type="entry name" value="PASTA_pknB"/>
    <property type="match status" value="3"/>
</dbReference>
<dbReference type="PANTHER" id="PTHR43289:SF34">
    <property type="entry name" value="SERINE_THREONINE-PROTEIN KINASE YBDM-RELATED"/>
    <property type="match status" value="1"/>
</dbReference>
<evidence type="ECO:0000256" key="13">
    <source>
        <dbReference type="PROSITE-ProRule" id="PRU10141"/>
    </source>
</evidence>
<dbReference type="PROSITE" id="PS50011">
    <property type="entry name" value="PROTEIN_KINASE_DOM"/>
    <property type="match status" value="1"/>
</dbReference>
<dbReference type="FunFam" id="1.10.510.10:FF:000021">
    <property type="entry name" value="Serine/threonine protein kinase"/>
    <property type="match status" value="1"/>
</dbReference>
<dbReference type="Gene3D" id="3.30.10.20">
    <property type="match status" value="3"/>
</dbReference>
<dbReference type="InterPro" id="IPR011009">
    <property type="entry name" value="Kinase-like_dom_sf"/>
</dbReference>
<feature type="binding site" evidence="13">
    <location>
        <position position="43"/>
    </location>
    <ligand>
        <name>ATP</name>
        <dbReference type="ChEBI" id="CHEBI:30616"/>
    </ligand>
</feature>
<dbReference type="GO" id="GO:0009847">
    <property type="term" value="P:spore germination"/>
    <property type="evidence" value="ECO:0007669"/>
    <property type="project" value="UniProtKB-ARBA"/>
</dbReference>
<dbReference type="PROSITE" id="PS51178">
    <property type="entry name" value="PASTA"/>
    <property type="match status" value="3"/>
</dbReference>
<feature type="region of interest" description="Disordered" evidence="14">
    <location>
        <begin position="315"/>
        <end position="334"/>
    </location>
</feature>
<evidence type="ECO:0000256" key="11">
    <source>
        <dbReference type="ARBA" id="ARBA00060432"/>
    </source>
</evidence>
<dbReference type="Pfam" id="PF21160">
    <property type="entry name" value="PrkC-like_PASTA-like"/>
    <property type="match status" value="1"/>
</dbReference>
<evidence type="ECO:0000259" key="17">
    <source>
        <dbReference type="PROSITE" id="PS51178"/>
    </source>
</evidence>
<dbReference type="Proteomes" id="UP000075683">
    <property type="component" value="Unassembled WGS sequence"/>
</dbReference>
<gene>
    <name evidence="18" type="ORF">B4135_3816</name>
</gene>
<comment type="subcellular location">
    <subcellularLocation>
        <location evidence="11">Spore membrane</location>
        <topology evidence="11">Single-pass type II membrane protein</topology>
    </subcellularLocation>
</comment>
<dbReference type="CDD" id="cd14014">
    <property type="entry name" value="STKc_PknB_like"/>
    <property type="match status" value="1"/>
</dbReference>
<dbReference type="Gene3D" id="2.60.40.2560">
    <property type="match status" value="1"/>
</dbReference>
<evidence type="ECO:0000256" key="9">
    <source>
        <dbReference type="ARBA" id="ARBA00047899"/>
    </source>
</evidence>
<evidence type="ECO:0000256" key="5">
    <source>
        <dbReference type="ARBA" id="ARBA00022741"/>
    </source>
</evidence>
<dbReference type="Gene3D" id="3.30.200.20">
    <property type="entry name" value="Phosphorylase Kinase, domain 1"/>
    <property type="match status" value="1"/>
</dbReference>
<dbReference type="EC" id="2.7.11.1" evidence="1"/>
<evidence type="ECO:0000256" key="4">
    <source>
        <dbReference type="ARBA" id="ARBA00022679"/>
    </source>
</evidence>
<evidence type="ECO:0000313" key="19">
    <source>
        <dbReference type="Proteomes" id="UP000075683"/>
    </source>
</evidence>
<dbReference type="GO" id="GO:0007165">
    <property type="term" value="P:signal transduction"/>
    <property type="evidence" value="ECO:0007669"/>
    <property type="project" value="UniProtKB-ARBA"/>
</dbReference>
<keyword evidence="8" id="KW-0735">Signal-anchor</keyword>
<dbReference type="SMART" id="SM00740">
    <property type="entry name" value="PASTA"/>
    <property type="match status" value="3"/>
</dbReference>
<feature type="transmembrane region" description="Helical" evidence="15">
    <location>
        <begin position="345"/>
        <end position="367"/>
    </location>
</feature>
<keyword evidence="6" id="KW-0418">Kinase</keyword>
<comment type="caution">
    <text evidence="18">The sequence shown here is derived from an EMBL/GenBank/DDBJ whole genome shotgun (WGS) entry which is preliminary data.</text>
</comment>
<evidence type="ECO:0000259" key="16">
    <source>
        <dbReference type="PROSITE" id="PS50011"/>
    </source>
</evidence>
<evidence type="ECO:0000313" key="18">
    <source>
        <dbReference type="EMBL" id="KYD09492.1"/>
    </source>
</evidence>
<dbReference type="GO" id="GO:0071224">
    <property type="term" value="P:cellular response to peptidoglycan"/>
    <property type="evidence" value="ECO:0007669"/>
    <property type="project" value="UniProtKB-ARBA"/>
</dbReference>
<dbReference type="Pfam" id="PF00069">
    <property type="entry name" value="Pkinase"/>
    <property type="match status" value="1"/>
</dbReference>
<evidence type="ECO:0000256" key="6">
    <source>
        <dbReference type="ARBA" id="ARBA00022777"/>
    </source>
</evidence>
<dbReference type="EMBL" id="LQYT01000130">
    <property type="protein sequence ID" value="KYD09492.1"/>
    <property type="molecule type" value="Genomic_DNA"/>
</dbReference>
<organism evidence="18 19">
    <name type="scientific">Caldibacillus debilis</name>
    <dbReference type="NCBI Taxonomy" id="301148"/>
    <lineage>
        <taxon>Bacteria</taxon>
        <taxon>Bacillati</taxon>
        <taxon>Bacillota</taxon>
        <taxon>Bacilli</taxon>
        <taxon>Bacillales</taxon>
        <taxon>Bacillaceae</taxon>
        <taxon>Caldibacillus</taxon>
    </lineage>
</organism>
<evidence type="ECO:0000256" key="10">
    <source>
        <dbReference type="ARBA" id="ARBA00048679"/>
    </source>
</evidence>
<dbReference type="PROSITE" id="PS00108">
    <property type="entry name" value="PROTEIN_KINASE_ST"/>
    <property type="match status" value="1"/>
</dbReference>
<dbReference type="PANTHER" id="PTHR43289">
    <property type="entry name" value="MITOGEN-ACTIVATED PROTEIN KINASE KINASE KINASE 20-RELATED"/>
    <property type="match status" value="1"/>
</dbReference>
<evidence type="ECO:0000256" key="15">
    <source>
        <dbReference type="SAM" id="Phobius"/>
    </source>
</evidence>
<dbReference type="InterPro" id="IPR000719">
    <property type="entry name" value="Prot_kinase_dom"/>
</dbReference>
<keyword evidence="5 13" id="KW-0547">Nucleotide-binding</keyword>
<reference evidence="18 19" key="1">
    <citation type="submission" date="2016-01" db="EMBL/GenBank/DDBJ databases">
        <title>Draft Genome Sequences of Seven Thermophilic Sporeformers Isolated from Foods.</title>
        <authorList>
            <person name="Berendsen E.M."/>
            <person name="Wells-Bennik M.H."/>
            <person name="Krawcyk A.O."/>
            <person name="De Jong A."/>
            <person name="Holsappel S."/>
            <person name="Eijlander R.T."/>
            <person name="Kuipers O.P."/>
        </authorList>
    </citation>
    <scope>NUCLEOTIDE SEQUENCE [LARGE SCALE GENOMIC DNA]</scope>
    <source>
        <strain evidence="18 19">B4135</strain>
    </source>
</reference>
<dbReference type="AlphaFoldDB" id="A0A150LCN4"/>
<dbReference type="GO" id="GO:0004674">
    <property type="term" value="F:protein serine/threonine kinase activity"/>
    <property type="evidence" value="ECO:0007669"/>
    <property type="project" value="UniProtKB-KW"/>
</dbReference>
<sequence>MNELFIGKRINERYKILKLIGGGGMANVYLARDMILERDVAIKILRLDYANDEQFIRRFHREAQSATSLSHPNIVNIYDVGEEDDIYYIVMEYVEGETLKEYIKHRHPLPVETAVDIMKQLAAAVRHAHQNNIIHRDIKPQNILIDKQGNVKITDFGIATALTATTITDTNAVLGSVHYISPEQIKGSQATKKSDIYSLGIVMFELLTGRLPYSGETAVAIALKHLQEDLPSPRSLNPSIPQSVENIVLKATAKDPLYRYANIEELEDDLLTCLDPDRLNEPRFTVPIDEEATKAVPVIPDEGIIQQLQDTKVREPQVKNPEGKTGKNGAPAKGKKKKRLRWPHIIAGISAFIILFIIFMLTVYPALFGKHDVTVPEVEGMEYEEAVNRLEDAGLKIGNTYKITHEEIPENHVVKTDPKEGKTVKEGSVIHIFVSTGKEKIVMPDYRNRMYDDVVQLLRDRNFKDIQKNEVFHDSPEGTIIEQDPAPGEEIVPEETVLTFTVSKGEETFKLADLSGYSENALREYAGRYGITIDIAGEEYHDSVAEGLVISQDPKPGTELKKGDKVSVILSKGKEPLPPKTVTVDLTIQYTGNPQQREPQRVQIFIEDMNHSIQEPYETFNITETTRRRIELVIEPGKKGRYKVVIDDQVVTDQEVNYPG</sequence>
<dbReference type="PROSITE" id="PS00107">
    <property type="entry name" value="PROTEIN_KINASE_ATP"/>
    <property type="match status" value="1"/>
</dbReference>
<dbReference type="GO" id="GO:0005524">
    <property type="term" value="F:ATP binding"/>
    <property type="evidence" value="ECO:0007669"/>
    <property type="project" value="UniProtKB-UniRule"/>
</dbReference>
<proteinExistence type="predicted"/>
<dbReference type="STRING" id="301148.B4135_3816"/>
<feature type="domain" description="PASTA" evidence="17">
    <location>
        <begin position="505"/>
        <end position="572"/>
    </location>
</feature>
<keyword evidence="7 13" id="KW-0067">ATP-binding</keyword>
<keyword evidence="15" id="KW-1133">Transmembrane helix</keyword>
<dbReference type="FunFam" id="3.30.200.20:FF:000035">
    <property type="entry name" value="Serine/threonine protein kinase Stk1"/>
    <property type="match status" value="1"/>
</dbReference>
<dbReference type="NCBIfam" id="NF033483">
    <property type="entry name" value="PknB_PASTA_kin"/>
    <property type="match status" value="1"/>
</dbReference>
<dbReference type="InterPro" id="IPR008271">
    <property type="entry name" value="Ser/Thr_kinase_AS"/>
</dbReference>
<comment type="catalytic activity">
    <reaction evidence="9">
        <text>L-threonyl-[protein] + ATP = O-phospho-L-threonyl-[protein] + ADP + H(+)</text>
        <dbReference type="Rhea" id="RHEA:46608"/>
        <dbReference type="Rhea" id="RHEA-COMP:11060"/>
        <dbReference type="Rhea" id="RHEA-COMP:11605"/>
        <dbReference type="ChEBI" id="CHEBI:15378"/>
        <dbReference type="ChEBI" id="CHEBI:30013"/>
        <dbReference type="ChEBI" id="CHEBI:30616"/>
        <dbReference type="ChEBI" id="CHEBI:61977"/>
        <dbReference type="ChEBI" id="CHEBI:456216"/>
        <dbReference type="EC" id="2.7.11.1"/>
    </reaction>
</comment>
<evidence type="ECO:0000256" key="12">
    <source>
        <dbReference type="ARBA" id="ARBA00070041"/>
    </source>
</evidence>
<feature type="domain" description="PASTA" evidence="17">
    <location>
        <begin position="369"/>
        <end position="436"/>
    </location>
</feature>
<keyword evidence="15" id="KW-0812">Transmembrane</keyword>
<dbReference type="InterPro" id="IPR017441">
    <property type="entry name" value="Protein_kinase_ATP_BS"/>
</dbReference>
<evidence type="ECO:0000256" key="2">
    <source>
        <dbReference type="ARBA" id="ARBA00022527"/>
    </source>
</evidence>
<evidence type="ECO:0000256" key="3">
    <source>
        <dbReference type="ARBA" id="ARBA00022544"/>
    </source>
</evidence>
<evidence type="ECO:0000256" key="1">
    <source>
        <dbReference type="ARBA" id="ARBA00012513"/>
    </source>
</evidence>
<keyword evidence="15" id="KW-0472">Membrane</keyword>
<dbReference type="PATRIC" id="fig|301148.3.peg.1861"/>
<keyword evidence="2" id="KW-0723">Serine/threonine-protein kinase</keyword>
<dbReference type="Pfam" id="PF03793">
    <property type="entry name" value="PASTA"/>
    <property type="match status" value="3"/>
</dbReference>
<evidence type="ECO:0000256" key="7">
    <source>
        <dbReference type="ARBA" id="ARBA00022840"/>
    </source>
</evidence>
<name>A0A150LCN4_9BACI</name>